<gene>
    <name evidence="1" type="primary">ConsOrf2</name>
</gene>
<sequence length="88" mass="10602">MDNNFFIVRVFQQTIIEIYFYNNNNLLKVDQCYPICFVFYLGDFSQITYLLSLCDEIFHCSTIHKFYLGKEIFKAQISIQLNQCYIQD</sequence>
<evidence type="ECO:0000313" key="1">
    <source>
        <dbReference type="EMBL" id="ARW62867.1"/>
    </source>
</evidence>
<dbReference type="AlphaFoldDB" id="A0A1Z1M9T1"/>
<keyword evidence="1" id="KW-0150">Chloroplast</keyword>
<evidence type="ECO:0008006" key="2">
    <source>
        <dbReference type="Google" id="ProtNLM"/>
    </source>
</evidence>
<keyword evidence="1" id="KW-0934">Plastid</keyword>
<reference evidence="1" key="1">
    <citation type="journal article" date="2017" name="J. Phycol.">
        <title>Analysis of chloroplast genomes and a supermatrix inform reclassification of the Rhodomelaceae (Rhodophyta).</title>
        <authorList>
            <person name="Diaz-Tapia P."/>
            <person name="Maggs C.A."/>
            <person name="West J.A."/>
            <person name="Verbruggen H."/>
        </authorList>
    </citation>
    <scope>NUCLEOTIDE SEQUENCE</scope>
    <source>
        <strain evidence="1">PD516</strain>
    </source>
</reference>
<protein>
    <recommendedName>
        <fullName evidence="2">DUF4346 domain-containing protein</fullName>
    </recommendedName>
</protein>
<geneLocation type="chloroplast" evidence="1"/>
<dbReference type="GeneID" id="33356143"/>
<accession>A0A1Z1M9T1</accession>
<name>A0A1Z1M9T1_9FLOR</name>
<dbReference type="RefSeq" id="YP_009394305.1">
    <property type="nucleotide sequence ID" value="NC_035272.1"/>
</dbReference>
<proteinExistence type="predicted"/>
<organism evidence="1">
    <name type="scientific">Leptosiphonia brodiei</name>
    <dbReference type="NCBI Taxonomy" id="2608611"/>
    <lineage>
        <taxon>Eukaryota</taxon>
        <taxon>Rhodophyta</taxon>
        <taxon>Florideophyceae</taxon>
        <taxon>Rhodymeniophycidae</taxon>
        <taxon>Ceramiales</taxon>
        <taxon>Rhodomelaceae</taxon>
        <taxon>Polysiphonioideae</taxon>
        <taxon>Leptosiphonia</taxon>
    </lineage>
</organism>
<dbReference type="EMBL" id="MF101425">
    <property type="protein sequence ID" value="ARW62867.1"/>
    <property type="molecule type" value="Genomic_DNA"/>
</dbReference>